<dbReference type="AlphaFoldDB" id="A0A4U2Z9Y6"/>
<proteinExistence type="predicted"/>
<gene>
    <name evidence="2" type="ORF">FCU45_00830</name>
</gene>
<evidence type="ECO:0000259" key="1">
    <source>
        <dbReference type="Pfam" id="PF01636"/>
    </source>
</evidence>
<feature type="domain" description="Aminoglycoside phosphotransferase" evidence="1">
    <location>
        <begin position="28"/>
        <end position="203"/>
    </location>
</feature>
<evidence type="ECO:0000313" key="2">
    <source>
        <dbReference type="EMBL" id="TKI70964.1"/>
    </source>
</evidence>
<dbReference type="Pfam" id="PF01636">
    <property type="entry name" value="APH"/>
    <property type="match status" value="1"/>
</dbReference>
<dbReference type="SUPFAM" id="SSF56112">
    <property type="entry name" value="Protein kinase-like (PK-like)"/>
    <property type="match status" value="1"/>
</dbReference>
<dbReference type="Gene3D" id="3.90.1200.10">
    <property type="match status" value="1"/>
</dbReference>
<accession>A0A4U2Z9Y6</accession>
<reference evidence="2 3" key="1">
    <citation type="submission" date="2019-04" db="EMBL/GenBank/DDBJ databases">
        <title>Sulfurimonas crateris sp. nov. a facultative anaerobic sulfur-oxidizing chemolithautotrophic bacterium isolated from a terrestrial mud vulcano.</title>
        <authorList>
            <person name="Ratnikova N.M."/>
            <person name="Slobodkin A.I."/>
            <person name="Merkel A.Y."/>
            <person name="Novikov A."/>
            <person name="Bonch-Osmolovskaya E.A."/>
            <person name="Slobodkina G.B."/>
        </authorList>
    </citation>
    <scope>NUCLEOTIDE SEQUENCE [LARGE SCALE GENOMIC DNA]</scope>
    <source>
        <strain evidence="2 3">SN118</strain>
    </source>
</reference>
<dbReference type="RefSeq" id="WP_137011327.1">
    <property type="nucleotide sequence ID" value="NZ_SZPX01000001.1"/>
</dbReference>
<protein>
    <submittedName>
        <fullName evidence="2">Phosphotransferase</fullName>
    </submittedName>
</protein>
<comment type="caution">
    <text evidence="2">The sequence shown here is derived from an EMBL/GenBank/DDBJ whole genome shotgun (WGS) entry which is preliminary data.</text>
</comment>
<dbReference type="EMBL" id="SZPX01000001">
    <property type="protein sequence ID" value="TKI70964.1"/>
    <property type="molecule type" value="Genomic_DNA"/>
</dbReference>
<name>A0A4U2Z9Y6_9BACT</name>
<dbReference type="GO" id="GO:0016740">
    <property type="term" value="F:transferase activity"/>
    <property type="evidence" value="ECO:0007669"/>
    <property type="project" value="UniProtKB-KW"/>
</dbReference>
<keyword evidence="3" id="KW-1185">Reference proteome</keyword>
<evidence type="ECO:0000313" key="3">
    <source>
        <dbReference type="Proteomes" id="UP000309561"/>
    </source>
</evidence>
<keyword evidence="2" id="KW-0808">Transferase</keyword>
<sequence length="265" mass="30587">MGVKTLITLSELNRLFASYEFTELVATTSGIIDTTYIVSTSKNQYILKKYERELSNKIVEEIRVLGELKSIGLNVPLCIAKSSEWYLYEKLQGSQPKSVKSFHIQALARFLARFHKHTYKKSCSSNLIDKDEINSLLNYAKRNYFSYYKKLEFLKNYAPKNDGLIHGDIFKDNTVFEGRKVGVFDFIDSTCGSFAFDVAVTLVGFESLRHTPYFLNLFLNTYNQHAPRKLNKKNVATELERASAFYALKRINSYKNTQKAKELIR</sequence>
<dbReference type="Proteomes" id="UP000309561">
    <property type="component" value="Unassembled WGS sequence"/>
</dbReference>
<dbReference type="Gene3D" id="3.30.200.20">
    <property type="entry name" value="Phosphorylase Kinase, domain 1"/>
    <property type="match status" value="1"/>
</dbReference>
<dbReference type="InterPro" id="IPR002575">
    <property type="entry name" value="Aminoglycoside_PTrfase"/>
</dbReference>
<dbReference type="InterPro" id="IPR011009">
    <property type="entry name" value="Kinase-like_dom_sf"/>
</dbReference>
<organism evidence="2 3">
    <name type="scientific">Sulfurimonas crateris</name>
    <dbReference type="NCBI Taxonomy" id="2574727"/>
    <lineage>
        <taxon>Bacteria</taxon>
        <taxon>Pseudomonadati</taxon>
        <taxon>Campylobacterota</taxon>
        <taxon>Epsilonproteobacteria</taxon>
        <taxon>Campylobacterales</taxon>
        <taxon>Sulfurimonadaceae</taxon>
        <taxon>Sulfurimonas</taxon>
    </lineage>
</organism>
<dbReference type="OrthoDB" id="9777460at2"/>